<dbReference type="PANTHER" id="PTHR46732:SF8">
    <property type="entry name" value="ATP-DEPENDENT PROTEASE LA (LON) DOMAIN PROTEIN"/>
    <property type="match status" value="1"/>
</dbReference>
<dbReference type="Pfam" id="PF02190">
    <property type="entry name" value="LON_substr_bdg"/>
    <property type="match status" value="1"/>
</dbReference>
<organism evidence="2 3">
    <name type="scientific">Sulfurisoma sediminicola</name>
    <dbReference type="NCBI Taxonomy" id="1381557"/>
    <lineage>
        <taxon>Bacteria</taxon>
        <taxon>Pseudomonadati</taxon>
        <taxon>Pseudomonadota</taxon>
        <taxon>Betaproteobacteria</taxon>
        <taxon>Nitrosomonadales</taxon>
        <taxon>Sterolibacteriaceae</taxon>
        <taxon>Sulfurisoma</taxon>
    </lineage>
</organism>
<dbReference type="InterPro" id="IPR003111">
    <property type="entry name" value="Lon_prtase_N"/>
</dbReference>
<name>A0A497XL43_9PROT</name>
<dbReference type="SUPFAM" id="SSF88697">
    <property type="entry name" value="PUA domain-like"/>
    <property type="match status" value="1"/>
</dbReference>
<gene>
    <name evidence="2" type="ORF">DFR35_0579</name>
</gene>
<accession>A0A497XL43</accession>
<dbReference type="EMBL" id="RCCI01000004">
    <property type="protein sequence ID" value="RLJ68025.1"/>
    <property type="molecule type" value="Genomic_DNA"/>
</dbReference>
<dbReference type="InterPro" id="IPR015947">
    <property type="entry name" value="PUA-like_sf"/>
</dbReference>
<proteinExistence type="predicted"/>
<sequence length="195" mass="21277">MSSLTIPLFPLQTVLFPGGALPLKIFEQRYMDMAKTCLKVEAPFGVCLIAQGQEVGAAAEPYAVGTLARIAKWDMEQFGVLQVVVHGGERFRVRRHWAESSGLVQGEIELLPDLPRQPIPPDCAGLVALLRAIVADLGAAGPPAPHRFDDAAWVGHRFCEVLPIPNTARQMLLELDDASSLLAIVKKYLMQKKLA</sequence>
<feature type="domain" description="Lon N-terminal" evidence="1">
    <location>
        <begin position="3"/>
        <end position="193"/>
    </location>
</feature>
<dbReference type="RefSeq" id="WP_207855657.1">
    <property type="nucleotide sequence ID" value="NZ_BHVV01000001.1"/>
</dbReference>
<dbReference type="SMART" id="SM00464">
    <property type="entry name" value="LON"/>
    <property type="match status" value="1"/>
</dbReference>
<dbReference type="PANTHER" id="PTHR46732">
    <property type="entry name" value="ATP-DEPENDENT PROTEASE LA (LON) DOMAIN PROTEIN"/>
    <property type="match status" value="1"/>
</dbReference>
<dbReference type="Gene3D" id="2.30.130.40">
    <property type="entry name" value="LON domain-like"/>
    <property type="match status" value="1"/>
</dbReference>
<evidence type="ECO:0000313" key="3">
    <source>
        <dbReference type="Proteomes" id="UP000268908"/>
    </source>
</evidence>
<keyword evidence="3" id="KW-1185">Reference proteome</keyword>
<dbReference type="AlphaFoldDB" id="A0A497XL43"/>
<evidence type="ECO:0000313" key="2">
    <source>
        <dbReference type="EMBL" id="RLJ68025.1"/>
    </source>
</evidence>
<dbReference type="PROSITE" id="PS51787">
    <property type="entry name" value="LON_N"/>
    <property type="match status" value="1"/>
</dbReference>
<dbReference type="InterPro" id="IPR046336">
    <property type="entry name" value="Lon_prtase_N_sf"/>
</dbReference>
<reference evidence="2 3" key="1">
    <citation type="submission" date="2018-10" db="EMBL/GenBank/DDBJ databases">
        <title>Genomic Encyclopedia of Type Strains, Phase IV (KMG-IV): sequencing the most valuable type-strain genomes for metagenomic binning, comparative biology and taxonomic classification.</title>
        <authorList>
            <person name="Goeker M."/>
        </authorList>
    </citation>
    <scope>NUCLEOTIDE SEQUENCE [LARGE SCALE GENOMIC DNA]</scope>
    <source>
        <strain evidence="2 3">DSM 26916</strain>
    </source>
</reference>
<dbReference type="Gene3D" id="1.10.4060.10">
    <property type="entry name" value="BPP1347 like domain"/>
    <property type="match status" value="1"/>
</dbReference>
<evidence type="ECO:0000259" key="1">
    <source>
        <dbReference type="PROSITE" id="PS51787"/>
    </source>
</evidence>
<dbReference type="Proteomes" id="UP000268908">
    <property type="component" value="Unassembled WGS sequence"/>
</dbReference>
<protein>
    <recommendedName>
        <fullName evidence="1">Lon N-terminal domain-containing protein</fullName>
    </recommendedName>
</protein>
<comment type="caution">
    <text evidence="2">The sequence shown here is derived from an EMBL/GenBank/DDBJ whole genome shotgun (WGS) entry which is preliminary data.</text>
</comment>